<comment type="caution">
    <text evidence="1">The sequence shown here is derived from an EMBL/GenBank/DDBJ whole genome shotgun (WGS) entry which is preliminary data.</text>
</comment>
<dbReference type="AlphaFoldDB" id="A0A9Q0FTL8"/>
<evidence type="ECO:0000313" key="1">
    <source>
        <dbReference type="EMBL" id="KAJ4837401.1"/>
    </source>
</evidence>
<protein>
    <submittedName>
        <fullName evidence="1">Uncharacterized protein</fullName>
    </submittedName>
</protein>
<gene>
    <name evidence="1" type="ORF">Tsubulata_042696</name>
</gene>
<organism evidence="1 2">
    <name type="scientific">Turnera subulata</name>
    <dbReference type="NCBI Taxonomy" id="218843"/>
    <lineage>
        <taxon>Eukaryota</taxon>
        <taxon>Viridiplantae</taxon>
        <taxon>Streptophyta</taxon>
        <taxon>Embryophyta</taxon>
        <taxon>Tracheophyta</taxon>
        <taxon>Spermatophyta</taxon>
        <taxon>Magnoliopsida</taxon>
        <taxon>eudicotyledons</taxon>
        <taxon>Gunneridae</taxon>
        <taxon>Pentapetalae</taxon>
        <taxon>rosids</taxon>
        <taxon>fabids</taxon>
        <taxon>Malpighiales</taxon>
        <taxon>Passifloraceae</taxon>
        <taxon>Turnera</taxon>
    </lineage>
</organism>
<reference evidence="1" key="1">
    <citation type="submission" date="2022-02" db="EMBL/GenBank/DDBJ databases">
        <authorList>
            <person name="Henning P.M."/>
            <person name="McCubbin A.G."/>
            <person name="Shore J.S."/>
        </authorList>
    </citation>
    <scope>NUCLEOTIDE SEQUENCE</scope>
    <source>
        <strain evidence="1">F60SS</strain>
        <tissue evidence="1">Leaves</tissue>
    </source>
</reference>
<reference evidence="1" key="2">
    <citation type="journal article" date="2023" name="Plants (Basel)">
        <title>Annotation of the Turnera subulata (Passifloraceae) Draft Genome Reveals the S-Locus Evolved after the Divergence of Turneroideae from Passifloroideae in a Stepwise Manner.</title>
        <authorList>
            <person name="Henning P.M."/>
            <person name="Roalson E.H."/>
            <person name="Mir W."/>
            <person name="McCubbin A.G."/>
            <person name="Shore J.S."/>
        </authorList>
    </citation>
    <scope>NUCLEOTIDE SEQUENCE</scope>
    <source>
        <strain evidence="1">F60SS</strain>
    </source>
</reference>
<keyword evidence="2" id="KW-1185">Reference proteome</keyword>
<evidence type="ECO:0000313" key="2">
    <source>
        <dbReference type="Proteomes" id="UP001141552"/>
    </source>
</evidence>
<dbReference type="Proteomes" id="UP001141552">
    <property type="component" value="Unassembled WGS sequence"/>
</dbReference>
<accession>A0A9Q0FTL8</accession>
<dbReference type="EMBL" id="JAKUCV010003847">
    <property type="protein sequence ID" value="KAJ4837401.1"/>
    <property type="molecule type" value="Genomic_DNA"/>
</dbReference>
<sequence length="79" mass="8559">MKSPNSVYGHRDRYHAVNSTPDRVPYSPYSDASTVKKRNPLAAAARSFAGIFVACLTPPETTAPKNFGDSEEFKPPSGT</sequence>
<name>A0A9Q0FTL8_9ROSI</name>
<proteinExistence type="predicted"/>
<dbReference type="OrthoDB" id="1851890at2759"/>